<dbReference type="InterPro" id="IPR031444">
    <property type="entry name" value="PCNA-AF_dom"/>
</dbReference>
<feature type="domain" description="PCNA-associated factor histone-like" evidence="2">
    <location>
        <begin position="1"/>
        <end position="78"/>
    </location>
</feature>
<proteinExistence type="predicted"/>
<accession>A0A6M2E0T5</accession>
<dbReference type="Pfam" id="PF15715">
    <property type="entry name" value="PAF"/>
    <property type="match status" value="1"/>
</dbReference>
<dbReference type="AlphaFoldDB" id="A0A6M2E0T5"/>
<evidence type="ECO:0000259" key="2">
    <source>
        <dbReference type="Pfam" id="PF15715"/>
    </source>
</evidence>
<feature type="compositionally biased region" description="Basic and acidic residues" evidence="1">
    <location>
        <begin position="65"/>
        <end position="74"/>
    </location>
</feature>
<sequence length="92" mass="9907">MARTLADRVNRATGAKNTGKALAARRDRSTGQPKCGKYGRRNPYCPRPTPSWQKKISGFLVKPKASNDERESSHRVSGSDTSDGGARGNSSS</sequence>
<protein>
    <submittedName>
        <fullName evidence="3">Putative pcna-associated factor-like isoform x2</fullName>
    </submittedName>
</protein>
<name>A0A6M2E0T5_9ACAR</name>
<evidence type="ECO:0000256" key="1">
    <source>
        <dbReference type="SAM" id="MobiDB-lite"/>
    </source>
</evidence>
<feature type="compositionally biased region" description="Basic and acidic residues" evidence="1">
    <location>
        <begin position="1"/>
        <end position="10"/>
    </location>
</feature>
<reference evidence="3" key="1">
    <citation type="submission" date="2019-12" db="EMBL/GenBank/DDBJ databases">
        <title>The sialotranscriptome of the gopher-tortoise tick, Amblyomma tuberculatum.</title>
        <authorList>
            <person name="Karim S."/>
            <person name="Andersen J."/>
            <person name="Kumar D."/>
            <person name="Adamson S."/>
            <person name="Ennen J."/>
            <person name="Qualis C.P."/>
            <person name="Ribeiro J.M.C."/>
        </authorList>
    </citation>
    <scope>NUCLEOTIDE SEQUENCE</scope>
    <source>
        <strain evidence="3">Removed</strain>
        <tissue evidence="3">Salivary glands</tissue>
    </source>
</reference>
<feature type="compositionally biased region" description="Polar residues" evidence="1">
    <location>
        <begin position="75"/>
        <end position="92"/>
    </location>
</feature>
<feature type="region of interest" description="Disordered" evidence="1">
    <location>
        <begin position="1"/>
        <end position="92"/>
    </location>
</feature>
<dbReference type="EMBL" id="GIDH01000196">
    <property type="protein sequence ID" value="NOV52139.1"/>
    <property type="molecule type" value="Transcribed_RNA"/>
</dbReference>
<organism evidence="3">
    <name type="scientific">Amblyomma tuberculatum</name>
    <dbReference type="NCBI Taxonomy" id="48802"/>
    <lineage>
        <taxon>Eukaryota</taxon>
        <taxon>Metazoa</taxon>
        <taxon>Ecdysozoa</taxon>
        <taxon>Arthropoda</taxon>
        <taxon>Chelicerata</taxon>
        <taxon>Arachnida</taxon>
        <taxon>Acari</taxon>
        <taxon>Parasitiformes</taxon>
        <taxon>Ixodida</taxon>
        <taxon>Ixodoidea</taxon>
        <taxon>Ixodidae</taxon>
        <taxon>Amblyomminae</taxon>
        <taxon>Amblyomma</taxon>
    </lineage>
</organism>
<evidence type="ECO:0000313" key="3">
    <source>
        <dbReference type="EMBL" id="NOV52139.1"/>
    </source>
</evidence>